<evidence type="ECO:0008006" key="3">
    <source>
        <dbReference type="Google" id="ProtNLM"/>
    </source>
</evidence>
<reference evidence="1" key="1">
    <citation type="submission" date="2016-11" db="EMBL/GenBank/DDBJ databases">
        <title>The genome of Nicotiana attenuata.</title>
        <authorList>
            <person name="Xu S."/>
            <person name="Brockmoeller T."/>
            <person name="Gaquerel E."/>
            <person name="Navarro A."/>
            <person name="Kuhl H."/>
            <person name="Gase K."/>
            <person name="Ling Z."/>
            <person name="Zhou W."/>
            <person name="Kreitzer C."/>
            <person name="Stanke M."/>
            <person name="Tang H."/>
            <person name="Lyons E."/>
            <person name="Pandey P."/>
            <person name="Pandey S.P."/>
            <person name="Timmermann B."/>
            <person name="Baldwin I.T."/>
        </authorList>
    </citation>
    <scope>NUCLEOTIDE SEQUENCE [LARGE SCALE GENOMIC DNA]</scope>
    <source>
        <strain evidence="1">UT</strain>
    </source>
</reference>
<dbReference type="AlphaFoldDB" id="A0A1J6HXN7"/>
<protein>
    <recommendedName>
        <fullName evidence="3">RNase H type-1 domain-containing protein</fullName>
    </recommendedName>
</protein>
<accession>A0A1J6HXN7</accession>
<name>A0A1J6HXN7_NICAT</name>
<dbReference type="Proteomes" id="UP000187609">
    <property type="component" value="Unassembled WGS sequence"/>
</dbReference>
<evidence type="ECO:0000313" key="1">
    <source>
        <dbReference type="EMBL" id="OIS97597.1"/>
    </source>
</evidence>
<keyword evidence="2" id="KW-1185">Reference proteome</keyword>
<dbReference type="EMBL" id="MJEQ01037192">
    <property type="protein sequence ID" value="OIS97597.1"/>
    <property type="molecule type" value="Genomic_DNA"/>
</dbReference>
<comment type="caution">
    <text evidence="1">The sequence shown here is derived from an EMBL/GenBank/DDBJ whole genome shotgun (WGS) entry which is preliminary data.</text>
</comment>
<organism evidence="1 2">
    <name type="scientific">Nicotiana attenuata</name>
    <name type="common">Coyote tobacco</name>
    <dbReference type="NCBI Taxonomy" id="49451"/>
    <lineage>
        <taxon>Eukaryota</taxon>
        <taxon>Viridiplantae</taxon>
        <taxon>Streptophyta</taxon>
        <taxon>Embryophyta</taxon>
        <taxon>Tracheophyta</taxon>
        <taxon>Spermatophyta</taxon>
        <taxon>Magnoliopsida</taxon>
        <taxon>eudicotyledons</taxon>
        <taxon>Gunneridae</taxon>
        <taxon>Pentapetalae</taxon>
        <taxon>asterids</taxon>
        <taxon>lamiids</taxon>
        <taxon>Solanales</taxon>
        <taxon>Solanaceae</taxon>
        <taxon>Nicotianoideae</taxon>
        <taxon>Nicotianeae</taxon>
        <taxon>Nicotiana</taxon>
    </lineage>
</organism>
<gene>
    <name evidence="1" type="ORF">A4A49_62429</name>
</gene>
<feature type="non-terminal residue" evidence="1">
    <location>
        <position position="1"/>
    </location>
</feature>
<sequence>LECRYLLQQLGNPLIKHTFREQNYAAHLLAKQGSAIQARDTTTTFTHPPDFLLQQLLADQQGTIYKRFVKPCNDSDIIYNPADLGNDPLQGHSLDRSFCTNVLLTPCNV</sequence>
<proteinExistence type="predicted"/>
<feature type="non-terminal residue" evidence="1">
    <location>
        <position position="109"/>
    </location>
</feature>
<evidence type="ECO:0000313" key="2">
    <source>
        <dbReference type="Proteomes" id="UP000187609"/>
    </source>
</evidence>